<evidence type="ECO:0000313" key="3">
    <source>
        <dbReference type="EMBL" id="TKA24801.1"/>
    </source>
</evidence>
<feature type="compositionally biased region" description="Polar residues" evidence="1">
    <location>
        <begin position="1"/>
        <end position="15"/>
    </location>
</feature>
<evidence type="ECO:0000313" key="4">
    <source>
        <dbReference type="Proteomes" id="UP000310066"/>
    </source>
</evidence>
<reference evidence="3 4" key="1">
    <citation type="submission" date="2017-03" db="EMBL/GenBank/DDBJ databases">
        <title>Genomes of endolithic fungi from Antarctica.</title>
        <authorList>
            <person name="Coleine C."/>
            <person name="Masonjones S."/>
            <person name="Stajich J.E."/>
        </authorList>
    </citation>
    <scope>NUCLEOTIDE SEQUENCE [LARGE SCALE GENOMIC DNA]</scope>
    <source>
        <strain evidence="3 4">CCFEE 5311</strain>
    </source>
</reference>
<dbReference type="STRING" id="329885.A0A4U0TRK3"/>
<protein>
    <recommendedName>
        <fullName evidence="2">J domain-containing protein</fullName>
    </recommendedName>
</protein>
<dbReference type="CDD" id="cd06257">
    <property type="entry name" value="DnaJ"/>
    <property type="match status" value="1"/>
</dbReference>
<dbReference type="AlphaFoldDB" id="A0A4U0TRK3"/>
<feature type="compositionally biased region" description="Low complexity" evidence="1">
    <location>
        <begin position="47"/>
        <end position="57"/>
    </location>
</feature>
<dbReference type="InterPro" id="IPR036869">
    <property type="entry name" value="J_dom_sf"/>
</dbReference>
<evidence type="ECO:0000259" key="2">
    <source>
        <dbReference type="PROSITE" id="PS50076"/>
    </source>
</evidence>
<dbReference type="EMBL" id="NAJP01000171">
    <property type="protein sequence ID" value="TKA24801.1"/>
    <property type="molecule type" value="Genomic_DNA"/>
</dbReference>
<dbReference type="PANTHER" id="PTHR44144">
    <property type="entry name" value="DNAJ HOMOLOG SUBFAMILY C MEMBER 9"/>
    <property type="match status" value="1"/>
</dbReference>
<name>A0A4U0TRK3_9PEZI</name>
<dbReference type="Pfam" id="PF00226">
    <property type="entry name" value="DnaJ"/>
    <property type="match status" value="1"/>
</dbReference>
<feature type="domain" description="J" evidence="2">
    <location>
        <begin position="68"/>
        <end position="137"/>
    </location>
</feature>
<dbReference type="PROSITE" id="PS50076">
    <property type="entry name" value="DNAJ_2"/>
    <property type="match status" value="1"/>
</dbReference>
<dbReference type="GO" id="GO:0031072">
    <property type="term" value="F:heat shock protein binding"/>
    <property type="evidence" value="ECO:0007669"/>
    <property type="project" value="TreeGrafter"/>
</dbReference>
<evidence type="ECO:0000256" key="1">
    <source>
        <dbReference type="SAM" id="MobiDB-lite"/>
    </source>
</evidence>
<gene>
    <name evidence="3" type="ORF">B0A54_17723</name>
</gene>
<comment type="caution">
    <text evidence="3">The sequence shown here is derived from an EMBL/GenBank/DDBJ whole genome shotgun (WGS) entry which is preliminary data.</text>
</comment>
<dbReference type="PRINTS" id="PR00625">
    <property type="entry name" value="JDOMAIN"/>
</dbReference>
<organism evidence="3 4">
    <name type="scientific">Friedmanniomyces endolithicus</name>
    <dbReference type="NCBI Taxonomy" id="329885"/>
    <lineage>
        <taxon>Eukaryota</taxon>
        <taxon>Fungi</taxon>
        <taxon>Dikarya</taxon>
        <taxon>Ascomycota</taxon>
        <taxon>Pezizomycotina</taxon>
        <taxon>Dothideomycetes</taxon>
        <taxon>Dothideomycetidae</taxon>
        <taxon>Mycosphaerellales</taxon>
        <taxon>Teratosphaeriaceae</taxon>
        <taxon>Friedmanniomyces</taxon>
    </lineage>
</organism>
<feature type="region of interest" description="Disordered" evidence="1">
    <location>
        <begin position="1"/>
        <end position="59"/>
    </location>
</feature>
<dbReference type="GO" id="GO:0005737">
    <property type="term" value="C:cytoplasm"/>
    <property type="evidence" value="ECO:0007669"/>
    <property type="project" value="TreeGrafter"/>
</dbReference>
<dbReference type="SMART" id="SM00271">
    <property type="entry name" value="DnaJ"/>
    <property type="match status" value="1"/>
</dbReference>
<accession>A0A4U0TRK3</accession>
<dbReference type="InterPro" id="IPR001623">
    <property type="entry name" value="DnaJ_domain"/>
</dbReference>
<dbReference type="Proteomes" id="UP000310066">
    <property type="component" value="Unassembled WGS sequence"/>
</dbReference>
<dbReference type="GO" id="GO:0005634">
    <property type="term" value="C:nucleus"/>
    <property type="evidence" value="ECO:0007669"/>
    <property type="project" value="TreeGrafter"/>
</dbReference>
<dbReference type="SUPFAM" id="SSF46565">
    <property type="entry name" value="Chaperone J-domain"/>
    <property type="match status" value="1"/>
</dbReference>
<dbReference type="OrthoDB" id="10250354at2759"/>
<sequence>MIGQRQGSGMSSGTAMTVYDDTRGNNNDDYEEAASPKPLRPGGGSSPGMMMGMPSPSITDRRMTVDQQLYEILDVPEDASQEQLRQAYETALLKTHPDKVRKDEDSQHDAAERFRTVQRAFDILSNERSLQRYDEDGLEAVNPKPDELERAAKAFETFQRRDNDPHQNELLV</sequence>
<proteinExistence type="predicted"/>
<dbReference type="PANTHER" id="PTHR44144:SF1">
    <property type="entry name" value="DNAJ HOMOLOG SUBFAMILY C MEMBER 9"/>
    <property type="match status" value="1"/>
</dbReference>
<dbReference type="Gene3D" id="1.10.287.110">
    <property type="entry name" value="DnaJ domain"/>
    <property type="match status" value="1"/>
</dbReference>
<dbReference type="InterPro" id="IPR052594">
    <property type="entry name" value="J_domain-containing_protein"/>
</dbReference>